<dbReference type="Proteomes" id="UP000177894">
    <property type="component" value="Chromosome"/>
</dbReference>
<dbReference type="EMBL" id="CP020559">
    <property type="protein sequence ID" value="ARE88176.1"/>
    <property type="molecule type" value="Genomic_DNA"/>
</dbReference>
<sequence>MLFVKRKLQILLLFVFLICLLTACTVTDQDNALSIHIIDVGQGDSILVKTPHGKIMLIDGGEASFGRSVASYLKKNKVKKIDVLVGTHPHADHIGGLIDVVQNFEIGQFYMPKKEHTSKTFEDLLEKAQSKGLKITAATNDIAIAFDEDITLHFLGPLKDYGDNLNLWSVVIKMDYKEKSFLFTGDLEELGEDDLLATYDKNFLKSQFLKVSHHGSSTSSSEGFLQVIQPKVAVISCGKGNSYDHPHKEVIERLRSLNTSIYRTDLQGTVVIKSDGLKIWSYQKPYGY</sequence>
<proteinExistence type="predicted"/>
<dbReference type="InterPro" id="IPR035681">
    <property type="entry name" value="ComA-like_MBL"/>
</dbReference>
<evidence type="ECO:0000313" key="4">
    <source>
        <dbReference type="EMBL" id="ARE88176.1"/>
    </source>
</evidence>
<dbReference type="RefSeq" id="WP_070971354.1">
    <property type="nucleotide sequence ID" value="NZ_CP017603.1"/>
</dbReference>
<dbReference type="Pfam" id="PF00753">
    <property type="entry name" value="Lactamase_B"/>
    <property type="match status" value="1"/>
</dbReference>
<protein>
    <submittedName>
        <fullName evidence="4">ComEC family competence protein</fullName>
    </submittedName>
</protein>
<evidence type="ECO:0000313" key="3">
    <source>
        <dbReference type="EMBL" id="AOY77596.1"/>
    </source>
</evidence>
<dbReference type="Proteomes" id="UP000192478">
    <property type="component" value="Chromosome"/>
</dbReference>
<evidence type="ECO:0000313" key="5">
    <source>
        <dbReference type="Proteomes" id="UP000177894"/>
    </source>
</evidence>
<accession>A0AAC9RJB8</accession>
<dbReference type="Gene3D" id="3.60.15.10">
    <property type="entry name" value="Ribonuclease Z/Hydroxyacylglutathione hydrolase-like"/>
    <property type="match status" value="1"/>
</dbReference>
<gene>
    <name evidence="3" type="ORF">BJL90_18080</name>
    <name evidence="4" type="ORF">CLFO_25770</name>
</gene>
<organism evidence="4 6">
    <name type="scientific">Clostridium formicaceticum</name>
    <dbReference type="NCBI Taxonomy" id="1497"/>
    <lineage>
        <taxon>Bacteria</taxon>
        <taxon>Bacillati</taxon>
        <taxon>Bacillota</taxon>
        <taxon>Clostridia</taxon>
        <taxon>Eubacteriales</taxon>
        <taxon>Clostridiaceae</taxon>
        <taxon>Clostridium</taxon>
    </lineage>
</organism>
<dbReference type="KEGG" id="cfm:BJL90_18080"/>
<evidence type="ECO:0000259" key="2">
    <source>
        <dbReference type="SMART" id="SM00849"/>
    </source>
</evidence>
<dbReference type="InterPro" id="IPR052159">
    <property type="entry name" value="Competence_DNA_uptake"/>
</dbReference>
<keyword evidence="1" id="KW-0732">Signal</keyword>
<dbReference type="AlphaFoldDB" id="A0AAC9RJB8"/>
<reference evidence="4 6" key="2">
    <citation type="submission" date="2017-03" db="EMBL/GenBank/DDBJ databases">
        <title>Complete sequence of Clostridium formicaceticum DSM 92.</title>
        <authorList>
            <person name="Poehlein A."/>
            <person name="Karl M."/>
            <person name="Bengelsdorf F.R."/>
            <person name="Duerre P."/>
            <person name="Daniel R."/>
        </authorList>
    </citation>
    <scope>NUCLEOTIDE SEQUENCE [LARGE SCALE GENOMIC DNA]</scope>
    <source>
        <strain evidence="4 6">DSM 92</strain>
    </source>
</reference>
<reference evidence="3 5" key="1">
    <citation type="submission" date="2016-10" db="EMBL/GenBank/DDBJ databases">
        <title>Complete Genome Sequence of Acetogen Clostridium formicoaceticum ATCC 27076.</title>
        <authorList>
            <person name="Bao T."/>
            <person name="Cheng C."/>
            <person name="Zhao J."/>
            <person name="Yang S.-T."/>
            <person name="Wang J."/>
            <person name="Wang M."/>
        </authorList>
    </citation>
    <scope>NUCLEOTIDE SEQUENCE [LARGE SCALE GENOMIC DNA]</scope>
    <source>
        <strain evidence="3 5">ATCC 27076</strain>
    </source>
</reference>
<dbReference type="EMBL" id="CP017603">
    <property type="protein sequence ID" value="AOY77596.1"/>
    <property type="molecule type" value="Genomic_DNA"/>
</dbReference>
<dbReference type="InterPro" id="IPR001279">
    <property type="entry name" value="Metallo-B-lactamas"/>
</dbReference>
<feature type="chain" id="PRO_5042060750" evidence="1">
    <location>
        <begin position="24"/>
        <end position="288"/>
    </location>
</feature>
<dbReference type="SMART" id="SM00849">
    <property type="entry name" value="Lactamase_B"/>
    <property type="match status" value="1"/>
</dbReference>
<keyword evidence="5" id="KW-1185">Reference proteome</keyword>
<evidence type="ECO:0000256" key="1">
    <source>
        <dbReference type="SAM" id="SignalP"/>
    </source>
</evidence>
<dbReference type="SUPFAM" id="SSF56281">
    <property type="entry name" value="Metallo-hydrolase/oxidoreductase"/>
    <property type="match status" value="1"/>
</dbReference>
<dbReference type="PANTHER" id="PTHR30619:SF1">
    <property type="entry name" value="RECOMBINATION PROTEIN 2"/>
    <property type="match status" value="1"/>
</dbReference>
<dbReference type="PROSITE" id="PS51257">
    <property type="entry name" value="PROKAR_LIPOPROTEIN"/>
    <property type="match status" value="1"/>
</dbReference>
<evidence type="ECO:0000313" key="6">
    <source>
        <dbReference type="Proteomes" id="UP000192478"/>
    </source>
</evidence>
<dbReference type="CDD" id="cd07731">
    <property type="entry name" value="ComA-like_MBL-fold"/>
    <property type="match status" value="1"/>
</dbReference>
<name>A0AAC9RJB8_9CLOT</name>
<feature type="signal peptide" evidence="1">
    <location>
        <begin position="1"/>
        <end position="23"/>
    </location>
</feature>
<dbReference type="PANTHER" id="PTHR30619">
    <property type="entry name" value="DNA INTERNALIZATION/COMPETENCE PROTEIN COMEC/REC2"/>
    <property type="match status" value="1"/>
</dbReference>
<feature type="domain" description="Metallo-beta-lactamase" evidence="2">
    <location>
        <begin position="42"/>
        <end position="239"/>
    </location>
</feature>
<dbReference type="InterPro" id="IPR036866">
    <property type="entry name" value="RibonucZ/Hydroxyglut_hydro"/>
</dbReference>